<feature type="region of interest" description="Disordered" evidence="17">
    <location>
        <begin position="228"/>
        <end position="249"/>
    </location>
</feature>
<keyword evidence="12 14" id="KW-0378">Hydrolase</keyword>
<dbReference type="GO" id="GO:0003723">
    <property type="term" value="F:RNA binding"/>
    <property type="evidence" value="ECO:0007669"/>
    <property type="project" value="UniProtKB-UniRule"/>
</dbReference>
<evidence type="ECO:0000256" key="1">
    <source>
        <dbReference type="ARBA" id="ARBA00000077"/>
    </source>
</evidence>
<dbReference type="GO" id="GO:0032299">
    <property type="term" value="C:ribonuclease H2 complex"/>
    <property type="evidence" value="ECO:0007669"/>
    <property type="project" value="TreeGrafter"/>
</dbReference>
<dbReference type="GO" id="GO:0030145">
    <property type="term" value="F:manganese ion binding"/>
    <property type="evidence" value="ECO:0007669"/>
    <property type="project" value="UniProtKB-UniRule"/>
</dbReference>
<evidence type="ECO:0000256" key="13">
    <source>
        <dbReference type="ARBA" id="ARBA00023211"/>
    </source>
</evidence>
<dbReference type="EC" id="3.1.26.4" evidence="6 14"/>
<dbReference type="InterPro" id="IPR036397">
    <property type="entry name" value="RNaseH_sf"/>
</dbReference>
<dbReference type="HAMAP" id="MF_00052_B">
    <property type="entry name" value="RNase_HII_B"/>
    <property type="match status" value="1"/>
</dbReference>
<keyword evidence="20" id="KW-1185">Reference proteome</keyword>
<evidence type="ECO:0000256" key="17">
    <source>
        <dbReference type="SAM" id="MobiDB-lite"/>
    </source>
</evidence>
<evidence type="ECO:0000256" key="5">
    <source>
        <dbReference type="ARBA" id="ARBA00007383"/>
    </source>
</evidence>
<keyword evidence="10 14" id="KW-0479">Metal-binding</keyword>
<dbReference type="GO" id="GO:0005737">
    <property type="term" value="C:cytoplasm"/>
    <property type="evidence" value="ECO:0007669"/>
    <property type="project" value="UniProtKB-SubCell"/>
</dbReference>
<dbReference type="Gene3D" id="3.30.420.10">
    <property type="entry name" value="Ribonuclease H-like superfamily/Ribonuclease H"/>
    <property type="match status" value="1"/>
</dbReference>
<dbReference type="PROSITE" id="PS51975">
    <property type="entry name" value="RNASE_H_2"/>
    <property type="match status" value="1"/>
</dbReference>
<feature type="binding site" evidence="14 15">
    <location>
        <position position="135"/>
    </location>
    <ligand>
        <name>a divalent metal cation</name>
        <dbReference type="ChEBI" id="CHEBI:60240"/>
    </ligand>
</feature>
<evidence type="ECO:0000256" key="11">
    <source>
        <dbReference type="ARBA" id="ARBA00022759"/>
    </source>
</evidence>
<dbReference type="InterPro" id="IPR012337">
    <property type="entry name" value="RNaseH-like_sf"/>
</dbReference>
<sequence length="249" mass="26657">MERNLLVVMTAAYRPRPSVVRRDSGLYGYERALARRGFTPVAGVDEAGRGACAGPLVVAAVVLGREIDGLTDSKLVAEPTRERLYDQVLASAKAVSVVVIPPEEIDSRGLHKCNIAGMRRAVAGLEIDLGYVLIDGFPVPGLPAPSLAVWKGDQVAACVAAASIVAKVTRDRMMHALDGVHPEYGFAEHKGYVTPAHRRALGVHGPTPHHRFSFVTVARVTRGSPLRDASPWARQDGDMRENEVGAGVV</sequence>
<feature type="binding site" evidence="14 15">
    <location>
        <position position="46"/>
    </location>
    <ligand>
        <name>a divalent metal cation</name>
        <dbReference type="ChEBI" id="CHEBI:60240"/>
    </ligand>
</feature>
<evidence type="ECO:0000259" key="18">
    <source>
        <dbReference type="PROSITE" id="PS51975"/>
    </source>
</evidence>
<comment type="similarity">
    <text evidence="5 14 16">Belongs to the RNase HII family.</text>
</comment>
<feature type="binding site" evidence="14 15">
    <location>
        <position position="45"/>
    </location>
    <ligand>
        <name>a divalent metal cation</name>
        <dbReference type="ChEBI" id="CHEBI:60240"/>
    </ligand>
</feature>
<proteinExistence type="inferred from homology"/>
<organism evidence="19 20">
    <name type="scientific">Planotetraspora kaengkrachanensis</name>
    <dbReference type="NCBI Taxonomy" id="575193"/>
    <lineage>
        <taxon>Bacteria</taxon>
        <taxon>Bacillati</taxon>
        <taxon>Actinomycetota</taxon>
        <taxon>Actinomycetes</taxon>
        <taxon>Streptosporangiales</taxon>
        <taxon>Streptosporangiaceae</taxon>
        <taxon>Planotetraspora</taxon>
    </lineage>
</organism>
<dbReference type="Pfam" id="PF01351">
    <property type="entry name" value="RNase_HII"/>
    <property type="match status" value="1"/>
</dbReference>
<comment type="cofactor">
    <cofactor evidence="2">
        <name>Mg(2+)</name>
        <dbReference type="ChEBI" id="CHEBI:18420"/>
    </cofactor>
</comment>
<dbReference type="InterPro" id="IPR001352">
    <property type="entry name" value="RNase_HII/HIII"/>
</dbReference>
<protein>
    <recommendedName>
        <fullName evidence="7 14">Ribonuclease HII</fullName>
        <shortName evidence="14">RNase HII</shortName>
        <ecNumber evidence="6 14">3.1.26.4</ecNumber>
    </recommendedName>
</protein>
<dbReference type="GO" id="GO:0043137">
    <property type="term" value="P:DNA replication, removal of RNA primer"/>
    <property type="evidence" value="ECO:0007669"/>
    <property type="project" value="TreeGrafter"/>
</dbReference>
<feature type="domain" description="RNase H type-2" evidence="18">
    <location>
        <begin position="39"/>
        <end position="226"/>
    </location>
</feature>
<dbReference type="GO" id="GO:0004523">
    <property type="term" value="F:RNA-DNA hybrid ribonuclease activity"/>
    <property type="evidence" value="ECO:0007669"/>
    <property type="project" value="UniProtKB-UniRule"/>
</dbReference>
<dbReference type="PANTHER" id="PTHR10954">
    <property type="entry name" value="RIBONUCLEASE H2 SUBUNIT A"/>
    <property type="match status" value="1"/>
</dbReference>
<keyword evidence="8 14" id="KW-0963">Cytoplasm</keyword>
<dbReference type="InterPro" id="IPR024567">
    <property type="entry name" value="RNase_HII/HIII_dom"/>
</dbReference>
<dbReference type="SUPFAM" id="SSF53098">
    <property type="entry name" value="Ribonuclease H-like"/>
    <property type="match status" value="1"/>
</dbReference>
<dbReference type="Proteomes" id="UP000630097">
    <property type="component" value="Unassembled WGS sequence"/>
</dbReference>
<comment type="caution">
    <text evidence="19">The sequence shown here is derived from an EMBL/GenBank/DDBJ whole genome shotgun (WGS) entry which is preliminary data.</text>
</comment>
<comment type="cofactor">
    <cofactor evidence="14 15">
        <name>Mn(2+)</name>
        <dbReference type="ChEBI" id="CHEBI:29035"/>
    </cofactor>
    <cofactor evidence="14 15">
        <name>Mg(2+)</name>
        <dbReference type="ChEBI" id="CHEBI:18420"/>
    </cofactor>
    <text evidence="14 15">Manganese or magnesium. Binds 1 divalent metal ion per monomer in the absence of substrate. May bind a second metal ion after substrate binding.</text>
</comment>
<evidence type="ECO:0000256" key="10">
    <source>
        <dbReference type="ARBA" id="ARBA00022723"/>
    </source>
</evidence>
<dbReference type="InterPro" id="IPR022898">
    <property type="entry name" value="RNase_HII"/>
</dbReference>
<evidence type="ECO:0000256" key="14">
    <source>
        <dbReference type="HAMAP-Rule" id="MF_00052"/>
    </source>
</evidence>
<evidence type="ECO:0000256" key="8">
    <source>
        <dbReference type="ARBA" id="ARBA00022490"/>
    </source>
</evidence>
<keyword evidence="9 14" id="KW-0540">Nuclease</keyword>
<dbReference type="EMBL" id="BONV01000051">
    <property type="protein sequence ID" value="GIG84421.1"/>
    <property type="molecule type" value="Genomic_DNA"/>
</dbReference>
<keyword evidence="13 14" id="KW-0464">Manganese</keyword>
<keyword evidence="11 14" id="KW-0255">Endonuclease</keyword>
<evidence type="ECO:0000256" key="16">
    <source>
        <dbReference type="RuleBase" id="RU003515"/>
    </source>
</evidence>
<evidence type="ECO:0000313" key="19">
    <source>
        <dbReference type="EMBL" id="GIG84421.1"/>
    </source>
</evidence>
<comment type="function">
    <text evidence="3 14 16">Endonuclease that specifically degrades the RNA of RNA-DNA hybrids.</text>
</comment>
<evidence type="ECO:0000256" key="12">
    <source>
        <dbReference type="ARBA" id="ARBA00022801"/>
    </source>
</evidence>
<evidence type="ECO:0000256" key="4">
    <source>
        <dbReference type="ARBA" id="ARBA00004496"/>
    </source>
</evidence>
<comment type="subcellular location">
    <subcellularLocation>
        <location evidence="4 14">Cytoplasm</location>
    </subcellularLocation>
</comment>
<evidence type="ECO:0000256" key="3">
    <source>
        <dbReference type="ARBA" id="ARBA00004065"/>
    </source>
</evidence>
<dbReference type="AlphaFoldDB" id="A0A8J3Q0B4"/>
<evidence type="ECO:0000256" key="2">
    <source>
        <dbReference type="ARBA" id="ARBA00001946"/>
    </source>
</evidence>
<reference evidence="19 20" key="1">
    <citation type="submission" date="2021-01" db="EMBL/GenBank/DDBJ databases">
        <title>Whole genome shotgun sequence of Planotetraspora kaengkrachanensis NBRC 104272.</title>
        <authorList>
            <person name="Komaki H."/>
            <person name="Tamura T."/>
        </authorList>
    </citation>
    <scope>NUCLEOTIDE SEQUENCE [LARGE SCALE GENOMIC DNA]</scope>
    <source>
        <strain evidence="19 20">NBRC 104272</strain>
    </source>
</reference>
<dbReference type="GO" id="GO:0006298">
    <property type="term" value="P:mismatch repair"/>
    <property type="evidence" value="ECO:0007669"/>
    <property type="project" value="TreeGrafter"/>
</dbReference>
<dbReference type="NCBIfam" id="NF000595">
    <property type="entry name" value="PRK00015.1-3"/>
    <property type="match status" value="1"/>
</dbReference>
<evidence type="ECO:0000256" key="7">
    <source>
        <dbReference type="ARBA" id="ARBA00019179"/>
    </source>
</evidence>
<gene>
    <name evidence="19" type="primary">rnhB_1</name>
    <name evidence="14" type="synonym">rnhB</name>
    <name evidence="19" type="ORF">Pka01_75480</name>
</gene>
<comment type="catalytic activity">
    <reaction evidence="1 14 15 16">
        <text>Endonucleolytic cleavage to 5'-phosphomonoester.</text>
        <dbReference type="EC" id="3.1.26.4"/>
    </reaction>
</comment>
<dbReference type="PANTHER" id="PTHR10954:SF18">
    <property type="entry name" value="RIBONUCLEASE HII"/>
    <property type="match status" value="1"/>
</dbReference>
<evidence type="ECO:0000313" key="20">
    <source>
        <dbReference type="Proteomes" id="UP000630097"/>
    </source>
</evidence>
<accession>A0A8J3Q0B4</accession>
<evidence type="ECO:0000256" key="6">
    <source>
        <dbReference type="ARBA" id="ARBA00012180"/>
    </source>
</evidence>
<evidence type="ECO:0000256" key="9">
    <source>
        <dbReference type="ARBA" id="ARBA00022722"/>
    </source>
</evidence>
<dbReference type="CDD" id="cd07182">
    <property type="entry name" value="RNase_HII_bacteria_HII_like"/>
    <property type="match status" value="1"/>
</dbReference>
<evidence type="ECO:0000256" key="15">
    <source>
        <dbReference type="PROSITE-ProRule" id="PRU01319"/>
    </source>
</evidence>
<name>A0A8J3Q0B4_9ACTN</name>
<dbReference type="NCBIfam" id="NF000598">
    <property type="entry name" value="PRK00015.2-2"/>
    <property type="match status" value="1"/>
</dbReference>